<accession>A0A099TZJ4</accession>
<proteinExistence type="predicted"/>
<dbReference type="OrthoDB" id="5356091at2"/>
<name>A0A099TZJ4_9HELI</name>
<organism evidence="1 4">
    <name type="scientific">Helicobacter muridarum</name>
    <dbReference type="NCBI Taxonomy" id="216"/>
    <lineage>
        <taxon>Bacteria</taxon>
        <taxon>Pseudomonadati</taxon>
        <taxon>Campylobacterota</taxon>
        <taxon>Epsilonproteobacteria</taxon>
        <taxon>Campylobacterales</taxon>
        <taxon>Helicobacteraceae</taxon>
        <taxon>Helicobacter</taxon>
    </lineage>
</organism>
<dbReference type="InterPro" id="IPR049708">
    <property type="entry name" value="PP0621-like"/>
</dbReference>
<dbReference type="EMBL" id="JRPD02000019">
    <property type="protein sequence ID" value="TLD99260.1"/>
    <property type="molecule type" value="Genomic_DNA"/>
</dbReference>
<evidence type="ECO:0000313" key="3">
    <source>
        <dbReference type="Proteomes" id="UP000029922"/>
    </source>
</evidence>
<reference evidence="1 4" key="2">
    <citation type="submission" date="2018-06" db="EMBL/GenBank/DDBJ databases">
        <authorList>
            <consortium name="Pathogen Informatics"/>
            <person name="Doyle S."/>
        </authorList>
    </citation>
    <scope>NUCLEOTIDE SEQUENCE [LARGE SCALE GENOMIC DNA]</scope>
    <source>
        <strain evidence="1 4">NCTC12714</strain>
    </source>
</reference>
<dbReference type="Proteomes" id="UP000029922">
    <property type="component" value="Unassembled WGS sequence"/>
</dbReference>
<evidence type="ECO:0000313" key="2">
    <source>
        <dbReference type="EMBL" id="TLD99260.1"/>
    </source>
</evidence>
<dbReference type="EMBL" id="UGJE01000002">
    <property type="protein sequence ID" value="STQ86153.1"/>
    <property type="molecule type" value="Genomic_DNA"/>
</dbReference>
<evidence type="ECO:0000313" key="1">
    <source>
        <dbReference type="EMBL" id="STQ86153.1"/>
    </source>
</evidence>
<dbReference type="STRING" id="216.LS73_07310"/>
<evidence type="ECO:0008006" key="5">
    <source>
        <dbReference type="Google" id="ProtNLM"/>
    </source>
</evidence>
<reference evidence="2 3" key="1">
    <citation type="journal article" date="2014" name="Genome Announc.">
        <title>Draft genome sequences of eight enterohepatic helicobacter species isolated from both laboratory and wild rodents.</title>
        <authorList>
            <person name="Sheh A."/>
            <person name="Shen Z."/>
            <person name="Fox J.G."/>
        </authorList>
    </citation>
    <scope>NUCLEOTIDE SEQUENCE [LARGE SCALE GENOMIC DNA]</scope>
    <source>
        <strain evidence="2 3">ST1</strain>
    </source>
</reference>
<dbReference type="RefSeq" id="WP_034558608.1">
    <property type="nucleotide sequence ID" value="NZ_FZML01000043.1"/>
</dbReference>
<dbReference type="Proteomes" id="UP000255139">
    <property type="component" value="Unassembled WGS sequence"/>
</dbReference>
<evidence type="ECO:0000313" key="4">
    <source>
        <dbReference type="Proteomes" id="UP000255139"/>
    </source>
</evidence>
<keyword evidence="4" id="KW-1185">Reference proteome</keyword>
<dbReference type="NCBIfam" id="NF041023">
    <property type="entry name" value="PP0621_fam"/>
    <property type="match status" value="1"/>
</dbReference>
<protein>
    <recommendedName>
        <fullName evidence="5">Prokaryotic metallothionein family protein</fullName>
    </recommendedName>
</protein>
<gene>
    <name evidence="2" type="ORF">LS73_007495</name>
    <name evidence="1" type="ORF">NCTC12714_00949</name>
</gene>
<sequence length="74" mass="8525">MTYLLIVTLVIIALLILLKNKTPSKIEKYSRNHENDKEISLIPCEKCGVYVPADNCILRQGKYYCKTCLDFNKS</sequence>
<dbReference type="AlphaFoldDB" id="A0A099TZJ4"/>